<comment type="caution">
    <text evidence="4">The sequence shown here is derived from an EMBL/GenBank/DDBJ whole genome shotgun (WGS) entry which is preliminary data.</text>
</comment>
<evidence type="ECO:0000256" key="1">
    <source>
        <dbReference type="ARBA" id="ARBA00022679"/>
    </source>
</evidence>
<evidence type="ECO:0000256" key="2">
    <source>
        <dbReference type="RuleBase" id="RU361155"/>
    </source>
</evidence>
<dbReference type="EMBL" id="JAAALK010000282">
    <property type="protein sequence ID" value="KAG8079793.1"/>
    <property type="molecule type" value="Genomic_DNA"/>
</dbReference>
<gene>
    <name evidence="4" type="ORF">GUJ93_ZPchr0007g3785</name>
</gene>
<dbReference type="InterPro" id="IPR000863">
    <property type="entry name" value="Sulfotransferase_dom"/>
</dbReference>
<dbReference type="PANTHER" id="PTHR11783">
    <property type="entry name" value="SULFOTRANSFERASE SULT"/>
    <property type="match status" value="1"/>
</dbReference>
<accession>A0A8J5TDV2</accession>
<dbReference type="EC" id="2.8.2.-" evidence="2"/>
<reference evidence="4" key="2">
    <citation type="submission" date="2021-02" db="EMBL/GenBank/DDBJ databases">
        <authorList>
            <person name="Kimball J.A."/>
            <person name="Haas M.W."/>
            <person name="Macchietto M."/>
            <person name="Kono T."/>
            <person name="Duquette J."/>
            <person name="Shao M."/>
        </authorList>
    </citation>
    <scope>NUCLEOTIDE SEQUENCE</scope>
    <source>
        <tissue evidence="4">Fresh leaf tissue</tissue>
    </source>
</reference>
<proteinExistence type="inferred from homology"/>
<organism evidence="4 5">
    <name type="scientific">Zizania palustris</name>
    <name type="common">Northern wild rice</name>
    <dbReference type="NCBI Taxonomy" id="103762"/>
    <lineage>
        <taxon>Eukaryota</taxon>
        <taxon>Viridiplantae</taxon>
        <taxon>Streptophyta</taxon>
        <taxon>Embryophyta</taxon>
        <taxon>Tracheophyta</taxon>
        <taxon>Spermatophyta</taxon>
        <taxon>Magnoliopsida</taxon>
        <taxon>Liliopsida</taxon>
        <taxon>Poales</taxon>
        <taxon>Poaceae</taxon>
        <taxon>BOP clade</taxon>
        <taxon>Oryzoideae</taxon>
        <taxon>Oryzeae</taxon>
        <taxon>Zizaniinae</taxon>
        <taxon>Zizania</taxon>
    </lineage>
</organism>
<dbReference type="AlphaFoldDB" id="A0A8J5TDV2"/>
<dbReference type="GO" id="GO:0008146">
    <property type="term" value="F:sulfotransferase activity"/>
    <property type="evidence" value="ECO:0007669"/>
    <property type="project" value="InterPro"/>
</dbReference>
<evidence type="ECO:0000313" key="5">
    <source>
        <dbReference type="Proteomes" id="UP000729402"/>
    </source>
</evidence>
<reference evidence="4" key="1">
    <citation type="journal article" date="2021" name="bioRxiv">
        <title>Whole Genome Assembly and Annotation of Northern Wild Rice, Zizania palustris L., Supports a Whole Genome Duplication in the Zizania Genus.</title>
        <authorList>
            <person name="Haas M."/>
            <person name="Kono T."/>
            <person name="Macchietto M."/>
            <person name="Millas R."/>
            <person name="McGilp L."/>
            <person name="Shao M."/>
            <person name="Duquette J."/>
            <person name="Hirsch C.N."/>
            <person name="Kimball J."/>
        </authorList>
    </citation>
    <scope>NUCLEOTIDE SEQUENCE</scope>
    <source>
        <tissue evidence="4">Fresh leaf tissue</tissue>
    </source>
</reference>
<evidence type="ECO:0000259" key="3">
    <source>
        <dbReference type="Pfam" id="PF00685"/>
    </source>
</evidence>
<keyword evidence="1 2" id="KW-0808">Transferase</keyword>
<name>A0A8J5TDV2_ZIZPA</name>
<sequence length="88" mass="9688">MGRPFSAAEEAAGSVASVVELCSFDNMKNLEVNKTEGAIEIEGKYHSIAHDAFFRKGVTGDWVNHMSPEMASRLDEIFRDKLRGTGLI</sequence>
<evidence type="ECO:0000313" key="4">
    <source>
        <dbReference type="EMBL" id="KAG8079793.1"/>
    </source>
</evidence>
<dbReference type="Pfam" id="PF00685">
    <property type="entry name" value="Sulfotransfer_1"/>
    <property type="match status" value="1"/>
</dbReference>
<feature type="domain" description="Sulfotransferase" evidence="3">
    <location>
        <begin position="2"/>
        <end position="86"/>
    </location>
</feature>
<comment type="similarity">
    <text evidence="2">Belongs to the sulfotransferase 1 family.</text>
</comment>
<dbReference type="OrthoDB" id="692105at2759"/>
<dbReference type="Proteomes" id="UP000729402">
    <property type="component" value="Unassembled WGS sequence"/>
</dbReference>
<keyword evidence="5" id="KW-1185">Reference proteome</keyword>
<protein>
    <recommendedName>
        <fullName evidence="2">Sulfotransferase</fullName>
        <ecNumber evidence="2">2.8.2.-</ecNumber>
    </recommendedName>
</protein>